<comment type="subcellular location">
    <subcellularLocation>
        <location evidence="1">Cell membrane</location>
        <topology evidence="1">Multi-pass membrane protein</topology>
    </subcellularLocation>
</comment>
<evidence type="ECO:0000256" key="1">
    <source>
        <dbReference type="ARBA" id="ARBA00004651"/>
    </source>
</evidence>
<dbReference type="STRING" id="1385699.A7A78_03915"/>
<dbReference type="Pfam" id="PF12704">
    <property type="entry name" value="MacB_PCD"/>
    <property type="match status" value="1"/>
</dbReference>
<evidence type="ECO:0000259" key="9">
    <source>
        <dbReference type="Pfam" id="PF12704"/>
    </source>
</evidence>
<protein>
    <recommendedName>
        <fullName evidence="12">ABC transporter permease</fullName>
    </recommendedName>
</protein>
<keyword evidence="5 7" id="KW-1133">Transmembrane helix</keyword>
<dbReference type="GO" id="GO:0098797">
    <property type="term" value="C:plasma membrane protein complex"/>
    <property type="evidence" value="ECO:0007669"/>
    <property type="project" value="TreeGrafter"/>
</dbReference>
<feature type="domain" description="MacB-like periplasmic core" evidence="9">
    <location>
        <begin position="25"/>
        <end position="248"/>
    </location>
</feature>
<name>A0A1A9LE13_9FLAO</name>
<accession>A0A1A9LE13</accession>
<dbReference type="PANTHER" id="PTHR30489">
    <property type="entry name" value="LIPOPROTEIN-RELEASING SYSTEM TRANSMEMBRANE PROTEIN LOLE"/>
    <property type="match status" value="1"/>
</dbReference>
<dbReference type="InterPro" id="IPR051447">
    <property type="entry name" value="Lipoprotein-release_system"/>
</dbReference>
<organism evidence="10 11">
    <name type="scientific">Aequorivita soesokkakensis</name>
    <dbReference type="NCBI Taxonomy" id="1385699"/>
    <lineage>
        <taxon>Bacteria</taxon>
        <taxon>Pseudomonadati</taxon>
        <taxon>Bacteroidota</taxon>
        <taxon>Flavobacteriia</taxon>
        <taxon>Flavobacteriales</taxon>
        <taxon>Flavobacteriaceae</taxon>
        <taxon>Aequorivita</taxon>
    </lineage>
</organism>
<keyword evidence="6 7" id="KW-0472">Membrane</keyword>
<evidence type="ECO:0000256" key="7">
    <source>
        <dbReference type="SAM" id="Phobius"/>
    </source>
</evidence>
<evidence type="ECO:0000256" key="5">
    <source>
        <dbReference type="ARBA" id="ARBA00022989"/>
    </source>
</evidence>
<evidence type="ECO:0000313" key="10">
    <source>
        <dbReference type="EMBL" id="OAD90971.1"/>
    </source>
</evidence>
<evidence type="ECO:0008006" key="12">
    <source>
        <dbReference type="Google" id="ProtNLM"/>
    </source>
</evidence>
<comment type="similarity">
    <text evidence="2">Belongs to the ABC-4 integral membrane protein family. LolC/E subfamily.</text>
</comment>
<evidence type="ECO:0000256" key="2">
    <source>
        <dbReference type="ARBA" id="ARBA00005236"/>
    </source>
</evidence>
<comment type="caution">
    <text evidence="10">The sequence shown here is derived from an EMBL/GenBank/DDBJ whole genome shotgun (WGS) entry which is preliminary data.</text>
</comment>
<dbReference type="AlphaFoldDB" id="A0A1A9LE13"/>
<feature type="transmembrane region" description="Helical" evidence="7">
    <location>
        <begin position="21"/>
        <end position="46"/>
    </location>
</feature>
<dbReference type="InterPro" id="IPR025857">
    <property type="entry name" value="MacB_PCD"/>
</dbReference>
<evidence type="ECO:0000256" key="4">
    <source>
        <dbReference type="ARBA" id="ARBA00022692"/>
    </source>
</evidence>
<dbReference type="GO" id="GO:0044874">
    <property type="term" value="P:lipoprotein localization to outer membrane"/>
    <property type="evidence" value="ECO:0007669"/>
    <property type="project" value="TreeGrafter"/>
</dbReference>
<feature type="transmembrane region" description="Helical" evidence="7">
    <location>
        <begin position="370"/>
        <end position="391"/>
    </location>
</feature>
<dbReference type="RefSeq" id="WP_068762060.1">
    <property type="nucleotide sequence ID" value="NZ_LXIE01000023.1"/>
</dbReference>
<dbReference type="EMBL" id="LXIE01000023">
    <property type="protein sequence ID" value="OAD90971.1"/>
    <property type="molecule type" value="Genomic_DNA"/>
</dbReference>
<keyword evidence="11" id="KW-1185">Reference proteome</keyword>
<sequence>MNFSLYIAKRYLFSKSSNNAINIITAIAAIGVVVGAMSLFIVLSGFSGLKDFSLQFTNEFDSDLKILPESGKSITFSEAQKAQLQNIEGIQNFSEIIEERVFLHYKGKNHIAYIKGVDSRYGKVTQLDSIMYFGEWFVPHEHQVVVGLSTIAKLSMGVNDYSNLLEVYVPKPGTGQLNALDPSEAFNKENVVVSGVYQVNEDLDAKYVFSDLDFARNLLSMDSTKISSIEMKLLPNASEEKVRSKIEEIFPKNILIKNRIQQNDALYKMLNAENLAVYLIATLVVIIALFNVIGSIIMMVLDKRKNIKTLYNMGASLKEIRRIFFLQGTLMSLLGGMLGIFLGILAVLAQLKFEFVSITSTLPYPVQLKVINIVIVFATISVLGVLASKIASSRVREKLLV</sequence>
<keyword evidence="3" id="KW-1003">Cell membrane</keyword>
<dbReference type="Pfam" id="PF02687">
    <property type="entry name" value="FtsX"/>
    <property type="match status" value="1"/>
</dbReference>
<reference evidence="10 11" key="1">
    <citation type="submission" date="2016-05" db="EMBL/GenBank/DDBJ databases">
        <title>Genome sequencing of Vitellibacter soesokkakensis RSSK-12.</title>
        <authorList>
            <person name="Thevarajoo S."/>
            <person name="Selvaratnam C."/>
            <person name="Goh K.M."/>
            <person name="Chan K.-G."/>
            <person name="Chong C.S."/>
        </authorList>
    </citation>
    <scope>NUCLEOTIDE SEQUENCE [LARGE SCALE GENOMIC DNA]</scope>
    <source>
        <strain evidence="10 11">RSSK-12</strain>
    </source>
</reference>
<evidence type="ECO:0000256" key="6">
    <source>
        <dbReference type="ARBA" id="ARBA00023136"/>
    </source>
</evidence>
<feature type="transmembrane region" description="Helical" evidence="7">
    <location>
        <begin position="275"/>
        <end position="302"/>
    </location>
</feature>
<keyword evidence="4 7" id="KW-0812">Transmembrane</keyword>
<feature type="domain" description="ABC3 transporter permease C-terminal" evidence="8">
    <location>
        <begin position="279"/>
        <end position="397"/>
    </location>
</feature>
<dbReference type="Proteomes" id="UP000077552">
    <property type="component" value="Unassembled WGS sequence"/>
</dbReference>
<gene>
    <name evidence="10" type="ORF">A7A78_03915</name>
</gene>
<dbReference type="OrthoDB" id="1522724at2"/>
<dbReference type="PANTHER" id="PTHR30489:SF0">
    <property type="entry name" value="LIPOPROTEIN-RELEASING SYSTEM TRANSMEMBRANE PROTEIN LOLE"/>
    <property type="match status" value="1"/>
</dbReference>
<feature type="transmembrane region" description="Helical" evidence="7">
    <location>
        <begin position="323"/>
        <end position="350"/>
    </location>
</feature>
<evidence type="ECO:0000259" key="8">
    <source>
        <dbReference type="Pfam" id="PF02687"/>
    </source>
</evidence>
<dbReference type="InterPro" id="IPR003838">
    <property type="entry name" value="ABC3_permease_C"/>
</dbReference>
<evidence type="ECO:0000256" key="3">
    <source>
        <dbReference type="ARBA" id="ARBA00022475"/>
    </source>
</evidence>
<proteinExistence type="inferred from homology"/>
<evidence type="ECO:0000313" key="11">
    <source>
        <dbReference type="Proteomes" id="UP000077552"/>
    </source>
</evidence>